<sequence>FSVVPKQKMDVAAAMKILRDHYENTKYYKPSADPHKTNRTICHPSTQTSFVLQLRNNLPSDIAILYWLSLVKPCTSFYIPFYFGIDDFPRAFYTQSRRPSLNFYRRKVESPFQPAPNQAFWTFSNFAHKVDRDYETTIARVRAEASLLETGALTLQKPLEEVALKLYHKDKALAMQLLANYSKGLYLSALEAAGRILSQK</sequence>
<dbReference type="InterPro" id="IPR005322">
    <property type="entry name" value="Peptidase_C69"/>
</dbReference>
<dbReference type="EMBL" id="BART01029238">
    <property type="protein sequence ID" value="GAG98793.1"/>
    <property type="molecule type" value="Genomic_DNA"/>
</dbReference>
<dbReference type="GO" id="GO:0070004">
    <property type="term" value="F:cysteine-type exopeptidase activity"/>
    <property type="evidence" value="ECO:0007669"/>
    <property type="project" value="InterPro"/>
</dbReference>
<dbReference type="PANTHER" id="PTHR12994">
    <property type="entry name" value="SECERNIN"/>
    <property type="match status" value="1"/>
</dbReference>
<reference evidence="1" key="1">
    <citation type="journal article" date="2014" name="Front. Microbiol.">
        <title>High frequency of phylogenetically diverse reductive dehalogenase-homologous genes in deep subseafloor sedimentary metagenomes.</title>
        <authorList>
            <person name="Kawai M."/>
            <person name="Futagami T."/>
            <person name="Toyoda A."/>
            <person name="Takaki Y."/>
            <person name="Nishi S."/>
            <person name="Hori S."/>
            <person name="Arai W."/>
            <person name="Tsubouchi T."/>
            <person name="Morono Y."/>
            <person name="Uchiyama I."/>
            <person name="Ito T."/>
            <person name="Fujiyama A."/>
            <person name="Inagaki F."/>
            <person name="Takami H."/>
        </authorList>
    </citation>
    <scope>NUCLEOTIDE SEQUENCE</scope>
    <source>
        <strain evidence="1">Expedition CK06-06</strain>
    </source>
</reference>
<evidence type="ECO:0000313" key="1">
    <source>
        <dbReference type="EMBL" id="GAG98793.1"/>
    </source>
</evidence>
<evidence type="ECO:0008006" key="2">
    <source>
        <dbReference type="Google" id="ProtNLM"/>
    </source>
</evidence>
<feature type="non-terminal residue" evidence="1">
    <location>
        <position position="1"/>
    </location>
</feature>
<protein>
    <recommendedName>
        <fullName evidence="2">Dipeptidase</fullName>
    </recommendedName>
</protein>
<dbReference type="Pfam" id="PF03577">
    <property type="entry name" value="Peptidase_C69"/>
    <property type="match status" value="1"/>
</dbReference>
<comment type="caution">
    <text evidence="1">The sequence shown here is derived from an EMBL/GenBank/DDBJ whole genome shotgun (WGS) entry which is preliminary data.</text>
</comment>
<accession>X1CRR0</accession>
<dbReference type="AlphaFoldDB" id="X1CRR0"/>
<dbReference type="GO" id="GO:0006508">
    <property type="term" value="P:proteolysis"/>
    <property type="evidence" value="ECO:0007669"/>
    <property type="project" value="InterPro"/>
</dbReference>
<dbReference type="PANTHER" id="PTHR12994:SF17">
    <property type="entry name" value="LD30995P"/>
    <property type="match status" value="1"/>
</dbReference>
<dbReference type="GO" id="GO:0016805">
    <property type="term" value="F:dipeptidase activity"/>
    <property type="evidence" value="ECO:0007669"/>
    <property type="project" value="InterPro"/>
</dbReference>
<gene>
    <name evidence="1" type="ORF">S01H4_51356</name>
</gene>
<organism evidence="1">
    <name type="scientific">marine sediment metagenome</name>
    <dbReference type="NCBI Taxonomy" id="412755"/>
    <lineage>
        <taxon>unclassified sequences</taxon>
        <taxon>metagenomes</taxon>
        <taxon>ecological metagenomes</taxon>
    </lineage>
</organism>
<name>X1CRR0_9ZZZZ</name>
<proteinExistence type="predicted"/>